<gene>
    <name evidence="4" type="ORF">ERS852406_01251</name>
    <name evidence="5" type="ORF">ERS852498_02661</name>
</gene>
<evidence type="ECO:0000259" key="3">
    <source>
        <dbReference type="Pfam" id="PF04892"/>
    </source>
</evidence>
<evidence type="ECO:0000313" key="4">
    <source>
        <dbReference type="EMBL" id="CUO08838.1"/>
    </source>
</evidence>
<dbReference type="PANTHER" id="PTHR36834:SF1">
    <property type="entry name" value="INTEGRAL MEMBRANE PROTEIN"/>
    <property type="match status" value="1"/>
</dbReference>
<name>A0A174QPH1_9FIRM</name>
<evidence type="ECO:0000313" key="6">
    <source>
        <dbReference type="Proteomes" id="UP000095706"/>
    </source>
</evidence>
<feature type="transmembrane region" description="Helical" evidence="2">
    <location>
        <begin position="88"/>
        <end position="112"/>
    </location>
</feature>
<feature type="transmembrane region" description="Helical" evidence="2">
    <location>
        <begin position="119"/>
        <end position="138"/>
    </location>
</feature>
<evidence type="ECO:0000256" key="2">
    <source>
        <dbReference type="SAM" id="Phobius"/>
    </source>
</evidence>
<dbReference type="Proteomes" id="UP000095706">
    <property type="component" value="Unassembled WGS sequence"/>
</dbReference>
<protein>
    <submittedName>
        <fullName evidence="5">Predicted integral membrane protein</fullName>
    </submittedName>
</protein>
<dbReference type="EMBL" id="CYYV01000005">
    <property type="protein sequence ID" value="CUO08838.1"/>
    <property type="molecule type" value="Genomic_DNA"/>
</dbReference>
<accession>A0A174QPH1</accession>
<dbReference type="PANTHER" id="PTHR36834">
    <property type="entry name" value="MEMBRANE PROTEIN-RELATED"/>
    <property type="match status" value="1"/>
</dbReference>
<organism evidence="5 7">
    <name type="scientific">Fusicatenibacter saccharivorans</name>
    <dbReference type="NCBI Taxonomy" id="1150298"/>
    <lineage>
        <taxon>Bacteria</taxon>
        <taxon>Bacillati</taxon>
        <taxon>Bacillota</taxon>
        <taxon>Clostridia</taxon>
        <taxon>Lachnospirales</taxon>
        <taxon>Lachnospiraceae</taxon>
        <taxon>Fusicatenibacter</taxon>
    </lineage>
</organism>
<evidence type="ECO:0000256" key="1">
    <source>
        <dbReference type="SAM" id="MobiDB-lite"/>
    </source>
</evidence>
<keyword evidence="2" id="KW-0472">Membrane</keyword>
<reference evidence="6 7" key="1">
    <citation type="submission" date="2015-09" db="EMBL/GenBank/DDBJ databases">
        <authorList>
            <consortium name="Pathogen Informatics"/>
        </authorList>
    </citation>
    <scope>NUCLEOTIDE SEQUENCE [LARGE SCALE GENOMIC DNA]</scope>
    <source>
        <strain evidence="4 6">2789STDY5608849</strain>
        <strain evidence="5 7">2789STDY5834885</strain>
    </source>
</reference>
<dbReference type="Pfam" id="PF04892">
    <property type="entry name" value="VanZ"/>
    <property type="match status" value="1"/>
</dbReference>
<evidence type="ECO:0000313" key="5">
    <source>
        <dbReference type="EMBL" id="CUP72685.1"/>
    </source>
</evidence>
<proteinExistence type="predicted"/>
<feature type="transmembrane region" description="Helical" evidence="2">
    <location>
        <begin position="150"/>
        <end position="167"/>
    </location>
</feature>
<dbReference type="InterPro" id="IPR053150">
    <property type="entry name" value="Teicoplanin_resist-assoc"/>
</dbReference>
<evidence type="ECO:0000313" key="7">
    <source>
        <dbReference type="Proteomes" id="UP000095709"/>
    </source>
</evidence>
<feature type="region of interest" description="Disordered" evidence="1">
    <location>
        <begin position="1"/>
        <end position="23"/>
    </location>
</feature>
<dbReference type="Proteomes" id="UP000095709">
    <property type="component" value="Unassembled WGS sequence"/>
</dbReference>
<dbReference type="AlphaFoldDB" id="A0A174QPH1"/>
<dbReference type="InterPro" id="IPR006976">
    <property type="entry name" value="VanZ-like"/>
</dbReference>
<feature type="transmembrane region" description="Helical" evidence="2">
    <location>
        <begin position="33"/>
        <end position="53"/>
    </location>
</feature>
<feature type="domain" description="VanZ-like" evidence="3">
    <location>
        <begin position="39"/>
        <end position="167"/>
    </location>
</feature>
<dbReference type="EMBL" id="CZAL01000015">
    <property type="protein sequence ID" value="CUP72685.1"/>
    <property type="molecule type" value="Genomic_DNA"/>
</dbReference>
<keyword evidence="2" id="KW-1133">Transmembrane helix</keyword>
<keyword evidence="2" id="KW-0812">Transmembrane</keyword>
<sequence>MEAHAPKRYSGVSDTTQKGETKMKQETKARIRVVGRILFLVYLLALVYFLFFAEEYGRRNFFELDYRYNLVPFQEIRRFWIYREKVGFLAAFLNLAGNVIGFLPFGFIVPVMHKKMESFWKVSLLGFMFSLCVETIQLITKVGCFDVDDLILNTLGAMIGCGAFLICNKFRRWKYGEEEV</sequence>